<dbReference type="PIRSF" id="PIRSF028139">
    <property type="entry name" value="DOPA-diox_rel_Mll2280"/>
    <property type="match status" value="1"/>
</dbReference>
<protein>
    <submittedName>
        <fullName evidence="1">4,5-dioxygenase</fullName>
    </submittedName>
</protein>
<sequence>MPHRISYYHAHLYYDDEQGLAAAQALAAKAEQHFTLRVGRFHEKPVGPHPLWSCQLSFAAEDFADIVPWLALNRGALDIFVHVGTDDDLFDHTQGVMWLGNSHPLNLATFDAA</sequence>
<name>A0A558HU69_9GAMM</name>
<dbReference type="InterPro" id="IPR023389">
    <property type="entry name" value="DOPA-like_sf"/>
</dbReference>
<accession>A0A558HU69</accession>
<keyword evidence="1" id="KW-0560">Oxidoreductase</keyword>
<dbReference type="SUPFAM" id="SSF143410">
    <property type="entry name" value="DOPA-like"/>
    <property type="match status" value="1"/>
</dbReference>
<reference evidence="1 2" key="1">
    <citation type="submission" date="2019-07" db="EMBL/GenBank/DDBJ databases">
        <title>Diversity of Bacteria from Kongsfjorden, Arctic.</title>
        <authorList>
            <person name="Yu Y."/>
        </authorList>
    </citation>
    <scope>NUCLEOTIDE SEQUENCE [LARGE SCALE GENOMIC DNA]</scope>
    <source>
        <strain evidence="1 2">SM1923</strain>
    </source>
</reference>
<dbReference type="PANTHER" id="PTHR36423:SF2">
    <property type="entry name" value="AFR070WP"/>
    <property type="match status" value="1"/>
</dbReference>
<dbReference type="GO" id="GO:0051213">
    <property type="term" value="F:dioxygenase activity"/>
    <property type="evidence" value="ECO:0007669"/>
    <property type="project" value="UniProtKB-KW"/>
</dbReference>
<dbReference type="OrthoDB" id="572228at2"/>
<dbReference type="Proteomes" id="UP000319941">
    <property type="component" value="Unassembled WGS sequence"/>
</dbReference>
<dbReference type="RefSeq" id="WP_088743107.1">
    <property type="nucleotide sequence ID" value="NZ_CAWOWR010000076.1"/>
</dbReference>
<dbReference type="STRING" id="553385.GCA_000591415_01797"/>
<organism evidence="1 2">
    <name type="scientific">Cobetia crustatorum</name>
    <dbReference type="NCBI Taxonomy" id="553385"/>
    <lineage>
        <taxon>Bacteria</taxon>
        <taxon>Pseudomonadati</taxon>
        <taxon>Pseudomonadota</taxon>
        <taxon>Gammaproteobacteria</taxon>
        <taxon>Oceanospirillales</taxon>
        <taxon>Halomonadaceae</taxon>
        <taxon>Cobetia</taxon>
    </lineage>
</organism>
<dbReference type="InterPro" id="IPR014980">
    <property type="entry name" value="DOPA_dioxygen"/>
</dbReference>
<dbReference type="EMBL" id="VNFH01000002">
    <property type="protein sequence ID" value="TVU72673.1"/>
    <property type="molecule type" value="Genomic_DNA"/>
</dbReference>
<evidence type="ECO:0000313" key="1">
    <source>
        <dbReference type="EMBL" id="TVU72673.1"/>
    </source>
</evidence>
<dbReference type="PANTHER" id="PTHR36423">
    <property type="entry name" value="AFR070WP"/>
    <property type="match status" value="1"/>
</dbReference>
<dbReference type="Gene3D" id="3.30.70.1240">
    <property type="entry name" value="DOPA-like domains"/>
    <property type="match status" value="1"/>
</dbReference>
<comment type="caution">
    <text evidence="1">The sequence shown here is derived from an EMBL/GenBank/DDBJ whole genome shotgun (WGS) entry which is preliminary data.</text>
</comment>
<keyword evidence="2" id="KW-1185">Reference proteome</keyword>
<evidence type="ECO:0000313" key="2">
    <source>
        <dbReference type="Proteomes" id="UP000319941"/>
    </source>
</evidence>
<dbReference type="AlphaFoldDB" id="A0A558HU69"/>
<gene>
    <name evidence="1" type="ORF">FQP86_03075</name>
</gene>
<keyword evidence="1" id="KW-0223">Dioxygenase</keyword>
<proteinExistence type="predicted"/>
<dbReference type="Pfam" id="PF08883">
    <property type="entry name" value="DOPA_dioxygen"/>
    <property type="match status" value="1"/>
</dbReference>